<keyword evidence="3 9" id="KW-0479">Metal-binding</keyword>
<feature type="domain" description="Oligopeptidase A N-terminal" evidence="12">
    <location>
        <begin position="49"/>
        <end position="150"/>
    </location>
</feature>
<dbReference type="RefSeq" id="WP_317832901.1">
    <property type="nucleotide sequence ID" value="NZ_CP136920.1"/>
</dbReference>
<dbReference type="Pfam" id="PF01432">
    <property type="entry name" value="Peptidase_M3"/>
    <property type="match status" value="1"/>
</dbReference>
<comment type="cofactor">
    <cofactor evidence="9">
        <name>Zn(2+)</name>
        <dbReference type="ChEBI" id="CHEBI:29105"/>
    </cofactor>
    <text evidence="9">Binds 1 zinc ion.</text>
</comment>
<dbReference type="InterPro" id="IPR034005">
    <property type="entry name" value="M3A_DCP"/>
</dbReference>
<dbReference type="AlphaFoldDB" id="A0AAQ3LF26"/>
<keyword evidence="10" id="KW-0175">Coiled coil</keyword>
<dbReference type="PANTHER" id="PTHR43660:SF1">
    <property type="entry name" value="DIPEPTIDYL CARBOXYPEPTIDASE"/>
    <property type="match status" value="1"/>
</dbReference>
<name>A0AAQ3LF26_9BACT</name>
<sequence>MDHPFLADLFEIPWSQLMPDRIEPDISAGLENTQQCIDAIAAQDASSLTFENTLLAFEEANEDLSRAWNLVSHLDGVNNSPALREAHNKMLPRITEFTSRVYLNPALWKTIKAYSQTDEAKGLTGVRKRLLDETLEDFKESGADLPDDKKKRLEELNSELAELTQKYSENVLDSTNAWELIIDAESKLAGLPDSAKEAARLDALAKEHGTEENPKWRFTQQYPSLLPVMTYLDDDDIRKQVWEGSTRIGLEGDHDNTDIIRKTLVVRQEKAELIGKANFPDLVTARRMAKNGQRVNEFIEDLHVRVKDAFKSDFQEIEAFKAEQTGKEGPLEPWETAYWSEKLRRSKYDLDAEELRPYFPLPKVKKGLFEITERLFGIKIVPRSTRYVDPETGKEQTFTIDGNDETPIEVWHPEVVFFEIIDGDGTMLGAFYADWHPRESKRSGAWMNHFRTGGPRADGTFDPHLGLMCGNMTKPTKDKPALMTHEEVETIFHEFGHLLHHLLGRVEIKSLNGVNVAWDFVELPSQIMENWCWEREALNLFARHYESGEAIPDELYDKMIAARNFQAGAGTMRQLALAKLDLDLHQHPASYTEGDLDSLLRKTLEDYTYNFNTTPPSIVRRFGHLFSSPTGYAAGYYSYKWAEALDADAFTRFQKEGVMNGETGMAFRQCILEKGNSEPPEKLFKDFMGRDPDPEALLRRAGLV</sequence>
<feature type="domain" description="Peptidase M3A/M3B catalytic" evidence="11">
    <location>
        <begin position="228"/>
        <end position="702"/>
    </location>
</feature>
<evidence type="ECO:0000256" key="10">
    <source>
        <dbReference type="SAM" id="Coils"/>
    </source>
</evidence>
<dbReference type="KEGG" id="puo:RZN69_19070"/>
<dbReference type="InterPro" id="IPR045090">
    <property type="entry name" value="Pept_M3A_M3B"/>
</dbReference>
<evidence type="ECO:0000259" key="12">
    <source>
        <dbReference type="Pfam" id="PF19310"/>
    </source>
</evidence>
<dbReference type="Pfam" id="PF19310">
    <property type="entry name" value="TOP_N"/>
    <property type="match status" value="1"/>
</dbReference>
<dbReference type="Proteomes" id="UP001304300">
    <property type="component" value="Chromosome"/>
</dbReference>
<keyword evidence="2 9" id="KW-0645">Protease</keyword>
<evidence type="ECO:0000256" key="7">
    <source>
        <dbReference type="ARBA" id="ARBA00024603"/>
    </source>
</evidence>
<proteinExistence type="inferred from homology"/>
<dbReference type="Gene3D" id="1.20.1050.40">
    <property type="entry name" value="Endopeptidase. Chain P, domain 1"/>
    <property type="match status" value="1"/>
</dbReference>
<keyword evidence="5 9" id="KW-0862">Zinc</keyword>
<dbReference type="PANTHER" id="PTHR43660">
    <property type="entry name" value="DIPEPTIDYL CARBOXYPEPTIDASE"/>
    <property type="match status" value="1"/>
</dbReference>
<dbReference type="GO" id="GO:0005829">
    <property type="term" value="C:cytosol"/>
    <property type="evidence" value="ECO:0007669"/>
    <property type="project" value="UniProtKB-ARBA"/>
</dbReference>
<evidence type="ECO:0000256" key="4">
    <source>
        <dbReference type="ARBA" id="ARBA00022801"/>
    </source>
</evidence>
<evidence type="ECO:0000256" key="2">
    <source>
        <dbReference type="ARBA" id="ARBA00022670"/>
    </source>
</evidence>
<accession>A0AAQ3LF26</accession>
<dbReference type="InterPro" id="IPR024077">
    <property type="entry name" value="Neurolysin/TOP_dom2"/>
</dbReference>
<evidence type="ECO:0000256" key="3">
    <source>
        <dbReference type="ARBA" id="ARBA00022723"/>
    </source>
</evidence>
<dbReference type="CDD" id="cd06456">
    <property type="entry name" value="M3A_DCP"/>
    <property type="match status" value="1"/>
</dbReference>
<evidence type="ECO:0000256" key="8">
    <source>
        <dbReference type="ARBA" id="ARBA00026100"/>
    </source>
</evidence>
<dbReference type="InterPro" id="IPR024079">
    <property type="entry name" value="MetalloPept_cat_dom_sf"/>
</dbReference>
<dbReference type="FunFam" id="3.40.390.10:FF:000009">
    <property type="entry name" value="Oligopeptidase A"/>
    <property type="match status" value="1"/>
</dbReference>
<evidence type="ECO:0000256" key="5">
    <source>
        <dbReference type="ARBA" id="ARBA00022833"/>
    </source>
</evidence>
<organism evidence="13 14">
    <name type="scientific">Rubellicoccus peritrichatus</name>
    <dbReference type="NCBI Taxonomy" id="3080537"/>
    <lineage>
        <taxon>Bacteria</taxon>
        <taxon>Pseudomonadati</taxon>
        <taxon>Verrucomicrobiota</taxon>
        <taxon>Opitutia</taxon>
        <taxon>Puniceicoccales</taxon>
        <taxon>Cerasicoccaceae</taxon>
        <taxon>Rubellicoccus</taxon>
    </lineage>
</organism>
<comment type="similarity">
    <text evidence="1 9">Belongs to the peptidase M3 family.</text>
</comment>
<dbReference type="GO" id="GO:0006508">
    <property type="term" value="P:proteolysis"/>
    <property type="evidence" value="ECO:0007669"/>
    <property type="project" value="UniProtKB-KW"/>
</dbReference>
<feature type="coiled-coil region" evidence="10">
    <location>
        <begin position="146"/>
        <end position="173"/>
    </location>
</feature>
<keyword evidence="4 9" id="KW-0378">Hydrolase</keyword>
<evidence type="ECO:0000313" key="14">
    <source>
        <dbReference type="Proteomes" id="UP001304300"/>
    </source>
</evidence>
<dbReference type="SUPFAM" id="SSF55486">
    <property type="entry name" value="Metalloproteases ('zincins'), catalytic domain"/>
    <property type="match status" value="1"/>
</dbReference>
<dbReference type="GO" id="GO:0004222">
    <property type="term" value="F:metalloendopeptidase activity"/>
    <property type="evidence" value="ECO:0007669"/>
    <property type="project" value="UniProtKB-EC"/>
</dbReference>
<evidence type="ECO:0000313" key="13">
    <source>
        <dbReference type="EMBL" id="WOO40729.1"/>
    </source>
</evidence>
<comment type="catalytic activity">
    <reaction evidence="7">
        <text>Hydrolysis of oligopeptides, with broad specificity. Gly or Ala commonly occur as P1 or P1' residues, but more distant residues are also important, as is shown by the fact that Z-Gly-Pro-Gly-|-Gly-Pro-Ala is cleaved, but not Z-(Gly)(5).</text>
        <dbReference type="EC" id="3.4.24.70"/>
    </reaction>
</comment>
<protein>
    <recommendedName>
        <fullName evidence="8">oligopeptidase A</fullName>
        <ecNumber evidence="8">3.4.24.70</ecNumber>
    </recommendedName>
</protein>
<reference evidence="13 14" key="1">
    <citation type="submission" date="2023-10" db="EMBL/GenBank/DDBJ databases">
        <title>Rubellicoccus peritrichatus gen. nov., sp. nov., isolated from an algae of coral reef tank.</title>
        <authorList>
            <person name="Luo J."/>
        </authorList>
    </citation>
    <scope>NUCLEOTIDE SEQUENCE [LARGE SCALE GENOMIC DNA]</scope>
    <source>
        <strain evidence="13 14">CR14</strain>
    </source>
</reference>
<dbReference type="InterPro" id="IPR024080">
    <property type="entry name" value="Neurolysin/TOP_N"/>
</dbReference>
<dbReference type="GO" id="GO:0046872">
    <property type="term" value="F:metal ion binding"/>
    <property type="evidence" value="ECO:0007669"/>
    <property type="project" value="UniProtKB-UniRule"/>
</dbReference>
<keyword evidence="6 9" id="KW-0482">Metalloprotease</keyword>
<keyword evidence="14" id="KW-1185">Reference proteome</keyword>
<dbReference type="InterPro" id="IPR001567">
    <property type="entry name" value="Pept_M3A_M3B_dom"/>
</dbReference>
<evidence type="ECO:0000256" key="1">
    <source>
        <dbReference type="ARBA" id="ARBA00006040"/>
    </source>
</evidence>
<gene>
    <name evidence="13" type="ORF">RZN69_19070</name>
</gene>
<dbReference type="InterPro" id="IPR045666">
    <property type="entry name" value="OpdA_N"/>
</dbReference>
<dbReference type="EC" id="3.4.24.70" evidence="8"/>
<dbReference type="Gene3D" id="3.40.390.10">
    <property type="entry name" value="Collagenase (Catalytic Domain)"/>
    <property type="match status" value="1"/>
</dbReference>
<dbReference type="EMBL" id="CP136920">
    <property type="protein sequence ID" value="WOO40729.1"/>
    <property type="molecule type" value="Genomic_DNA"/>
</dbReference>
<evidence type="ECO:0000256" key="9">
    <source>
        <dbReference type="RuleBase" id="RU003435"/>
    </source>
</evidence>
<dbReference type="Gene3D" id="1.10.1370.10">
    <property type="entry name" value="Neurolysin, domain 3"/>
    <property type="match status" value="1"/>
</dbReference>
<evidence type="ECO:0000259" key="11">
    <source>
        <dbReference type="Pfam" id="PF01432"/>
    </source>
</evidence>
<evidence type="ECO:0000256" key="6">
    <source>
        <dbReference type="ARBA" id="ARBA00023049"/>
    </source>
</evidence>